<dbReference type="PANTHER" id="PTHR43194:SF2">
    <property type="entry name" value="PEROXISOMAL MEMBRANE PROTEIN LPX1"/>
    <property type="match status" value="1"/>
</dbReference>
<evidence type="ECO:0000313" key="3">
    <source>
        <dbReference type="EMBL" id="ODQ76513.1"/>
    </source>
</evidence>
<dbReference type="InterPro" id="IPR029058">
    <property type="entry name" value="AB_hydrolase_fold"/>
</dbReference>
<dbReference type="Proteomes" id="UP000094385">
    <property type="component" value="Unassembled WGS sequence"/>
</dbReference>
<reference evidence="3 4" key="1">
    <citation type="journal article" date="2016" name="Proc. Natl. Acad. Sci. U.S.A.">
        <title>Comparative genomics of biotechnologically important yeasts.</title>
        <authorList>
            <person name="Riley R."/>
            <person name="Haridas S."/>
            <person name="Wolfe K.H."/>
            <person name="Lopes M.R."/>
            <person name="Hittinger C.T."/>
            <person name="Goeker M."/>
            <person name="Salamov A.A."/>
            <person name="Wisecaver J.H."/>
            <person name="Long T.M."/>
            <person name="Calvey C.H."/>
            <person name="Aerts A.L."/>
            <person name="Barry K.W."/>
            <person name="Choi C."/>
            <person name="Clum A."/>
            <person name="Coughlan A.Y."/>
            <person name="Deshpande S."/>
            <person name="Douglass A.P."/>
            <person name="Hanson S.J."/>
            <person name="Klenk H.-P."/>
            <person name="LaButti K.M."/>
            <person name="Lapidus A."/>
            <person name="Lindquist E.A."/>
            <person name="Lipzen A.M."/>
            <person name="Meier-Kolthoff J.P."/>
            <person name="Ohm R.A."/>
            <person name="Otillar R.P."/>
            <person name="Pangilinan J.L."/>
            <person name="Peng Y."/>
            <person name="Rokas A."/>
            <person name="Rosa C.A."/>
            <person name="Scheuner C."/>
            <person name="Sibirny A.A."/>
            <person name="Slot J.C."/>
            <person name="Stielow J.B."/>
            <person name="Sun H."/>
            <person name="Kurtzman C.P."/>
            <person name="Blackwell M."/>
            <person name="Grigoriev I.V."/>
            <person name="Jeffries T.W."/>
        </authorList>
    </citation>
    <scope>NUCLEOTIDE SEQUENCE [LARGE SCALE GENOMIC DNA]</scope>
    <source>
        <strain evidence="3 4">NRRL Y-11557</strain>
    </source>
</reference>
<protein>
    <recommendedName>
        <fullName evidence="2">AB hydrolase-1 domain-containing protein</fullName>
    </recommendedName>
</protein>
<evidence type="ECO:0000259" key="2">
    <source>
        <dbReference type="Pfam" id="PF00561"/>
    </source>
</evidence>
<dbReference type="InterPro" id="IPR000073">
    <property type="entry name" value="AB_hydrolase_1"/>
</dbReference>
<dbReference type="OrthoDB" id="94039at2759"/>
<dbReference type="AlphaFoldDB" id="A0A1E3QFN6"/>
<sequence>MTELKYITTTVTAAFPRAKRYSTVRFNDCLKLALNRYQPPRRREDGFTLIFLHCTGFQKETWEEVIKHIFSHSDDIPIREAIAFDWVGHGDSALLNKGKLGYDLLWSDGGRDLLAVIDELQISQPIVSIGHSMGGGQALIACQLRPRQFTACIAIEPVAYPFTDDSHIYAITAALTYLPDQFKNKESAVKFLKSSTTRSFDKAVMDRHKETGLYQPYADERVAFKSSSWQQTALYSANNSLEEIFAVMSYVNDPVLLIIAENGKWNPPEAPKALSHALRNSETVVIPDARHMLVQEIPRKTASVIVSYLSKTWTAWAEEQQKERTRSEEEFQRNVETGLERKVQQLRAHGKDRRKIAQGAYNAKAATKNESKSKL</sequence>
<feature type="region of interest" description="Disordered" evidence="1">
    <location>
        <begin position="341"/>
        <end position="375"/>
    </location>
</feature>
<dbReference type="Pfam" id="PF00561">
    <property type="entry name" value="Abhydrolase_1"/>
    <property type="match status" value="1"/>
</dbReference>
<feature type="domain" description="AB hydrolase-1" evidence="2">
    <location>
        <begin position="49"/>
        <end position="293"/>
    </location>
</feature>
<keyword evidence="4" id="KW-1185">Reference proteome</keyword>
<accession>A0A1E3QFN6</accession>
<gene>
    <name evidence="3" type="ORF">LIPSTDRAFT_67432</name>
</gene>
<proteinExistence type="predicted"/>
<dbReference type="Gene3D" id="3.40.50.1820">
    <property type="entry name" value="alpha/beta hydrolase"/>
    <property type="match status" value="1"/>
</dbReference>
<dbReference type="EMBL" id="KV454289">
    <property type="protein sequence ID" value="ODQ76513.1"/>
    <property type="molecule type" value="Genomic_DNA"/>
</dbReference>
<dbReference type="STRING" id="675824.A0A1E3QFN6"/>
<dbReference type="InterPro" id="IPR050228">
    <property type="entry name" value="Carboxylesterase_BioH"/>
</dbReference>
<evidence type="ECO:0000256" key="1">
    <source>
        <dbReference type="SAM" id="MobiDB-lite"/>
    </source>
</evidence>
<dbReference type="SUPFAM" id="SSF53474">
    <property type="entry name" value="alpha/beta-Hydrolases"/>
    <property type="match status" value="1"/>
</dbReference>
<organism evidence="3 4">
    <name type="scientific">Lipomyces starkeyi NRRL Y-11557</name>
    <dbReference type="NCBI Taxonomy" id="675824"/>
    <lineage>
        <taxon>Eukaryota</taxon>
        <taxon>Fungi</taxon>
        <taxon>Dikarya</taxon>
        <taxon>Ascomycota</taxon>
        <taxon>Saccharomycotina</taxon>
        <taxon>Lipomycetes</taxon>
        <taxon>Lipomycetales</taxon>
        <taxon>Lipomycetaceae</taxon>
        <taxon>Lipomyces</taxon>
    </lineage>
</organism>
<name>A0A1E3QFN6_LIPST</name>
<dbReference type="PANTHER" id="PTHR43194">
    <property type="entry name" value="HYDROLASE ALPHA/BETA FOLD FAMILY"/>
    <property type="match status" value="1"/>
</dbReference>
<evidence type="ECO:0000313" key="4">
    <source>
        <dbReference type="Proteomes" id="UP000094385"/>
    </source>
</evidence>